<dbReference type="PROSITE" id="PS00830">
    <property type="entry name" value="GREAB_2"/>
    <property type="match status" value="1"/>
</dbReference>
<evidence type="ECO:0000259" key="1">
    <source>
        <dbReference type="Pfam" id="PF01272"/>
    </source>
</evidence>
<dbReference type="EMBL" id="JACCFS010000001">
    <property type="protein sequence ID" value="NYJ35731.1"/>
    <property type="molecule type" value="Genomic_DNA"/>
</dbReference>
<keyword evidence="2" id="KW-0648">Protein biosynthesis</keyword>
<gene>
    <name evidence="2" type="ORF">HNR10_003612</name>
</gene>
<protein>
    <submittedName>
        <fullName evidence="2">Transcription elongation factor GreA</fullName>
    </submittedName>
</protein>
<proteinExistence type="predicted"/>
<dbReference type="RefSeq" id="WP_179825081.1">
    <property type="nucleotide sequence ID" value="NZ_JACCFS010000001.1"/>
</dbReference>
<dbReference type="InterPro" id="IPR018151">
    <property type="entry name" value="TF_GreA/GreB_CS"/>
</dbReference>
<keyword evidence="2" id="KW-0251">Elongation factor</keyword>
<sequence>MPNDSRVWITPGAHRRLTVELAVLRGTADPAEAESMGIHLVEGPDAREARIHRIEELLRDAVIGQAPPDDGVAEPGMVLTVRYADDPDTDTFLLGAREGVSGEEMSVYSPESPLGRALLGAARGEERSYKVPNGRTVSVTLVEAVPYRD</sequence>
<dbReference type="GO" id="GO:0032784">
    <property type="term" value="P:regulation of DNA-templated transcription elongation"/>
    <property type="evidence" value="ECO:0007669"/>
    <property type="project" value="InterPro"/>
</dbReference>
<evidence type="ECO:0000313" key="2">
    <source>
        <dbReference type="EMBL" id="NYJ35731.1"/>
    </source>
</evidence>
<dbReference type="Pfam" id="PF01272">
    <property type="entry name" value="GreA_GreB"/>
    <property type="match status" value="1"/>
</dbReference>
<comment type="caution">
    <text evidence="2">The sequence shown here is derived from an EMBL/GenBank/DDBJ whole genome shotgun (WGS) entry which is preliminary data.</text>
</comment>
<name>A0A7Z0JB13_9ACTN</name>
<dbReference type="SUPFAM" id="SSF54534">
    <property type="entry name" value="FKBP-like"/>
    <property type="match status" value="1"/>
</dbReference>
<dbReference type="GO" id="GO:0003677">
    <property type="term" value="F:DNA binding"/>
    <property type="evidence" value="ECO:0007669"/>
    <property type="project" value="InterPro"/>
</dbReference>
<organism evidence="2 3">
    <name type="scientific">Nocardiopsis aegyptia</name>
    <dbReference type="NCBI Taxonomy" id="220378"/>
    <lineage>
        <taxon>Bacteria</taxon>
        <taxon>Bacillati</taxon>
        <taxon>Actinomycetota</taxon>
        <taxon>Actinomycetes</taxon>
        <taxon>Streptosporangiales</taxon>
        <taxon>Nocardiopsidaceae</taxon>
        <taxon>Nocardiopsis</taxon>
    </lineage>
</organism>
<dbReference type="GO" id="GO:0003746">
    <property type="term" value="F:translation elongation factor activity"/>
    <property type="evidence" value="ECO:0007669"/>
    <property type="project" value="UniProtKB-KW"/>
</dbReference>
<keyword evidence="3" id="KW-1185">Reference proteome</keyword>
<dbReference type="InterPro" id="IPR001437">
    <property type="entry name" value="Tscrpt_elong_fac_GreA/B_C"/>
</dbReference>
<dbReference type="AlphaFoldDB" id="A0A7Z0JB13"/>
<reference evidence="2 3" key="1">
    <citation type="submission" date="2020-07" db="EMBL/GenBank/DDBJ databases">
        <title>Sequencing the genomes of 1000 actinobacteria strains.</title>
        <authorList>
            <person name="Klenk H.-P."/>
        </authorList>
    </citation>
    <scope>NUCLEOTIDE SEQUENCE [LARGE SCALE GENOMIC DNA]</scope>
    <source>
        <strain evidence="2 3">DSM 44442</strain>
    </source>
</reference>
<dbReference type="Proteomes" id="UP000572051">
    <property type="component" value="Unassembled WGS sequence"/>
</dbReference>
<dbReference type="InterPro" id="IPR036953">
    <property type="entry name" value="GreA/GreB_C_sf"/>
</dbReference>
<dbReference type="Gene3D" id="3.10.50.30">
    <property type="entry name" value="Transcription elongation factor, GreA/GreB, C-terminal domain"/>
    <property type="match status" value="1"/>
</dbReference>
<accession>A0A7Z0JB13</accession>
<evidence type="ECO:0000313" key="3">
    <source>
        <dbReference type="Proteomes" id="UP000572051"/>
    </source>
</evidence>
<feature type="domain" description="Transcription elongation factor GreA/GreB C-terminal" evidence="1">
    <location>
        <begin position="70"/>
        <end position="143"/>
    </location>
</feature>